<reference evidence="12" key="1">
    <citation type="journal article" date="2019" name="Int. J. Syst. Evol. Microbiol.">
        <title>The Global Catalogue of Microorganisms (GCM) 10K type strain sequencing project: providing services to taxonomists for standard genome sequencing and annotation.</title>
        <authorList>
            <consortium name="The Broad Institute Genomics Platform"/>
            <consortium name="The Broad Institute Genome Sequencing Center for Infectious Disease"/>
            <person name="Wu L."/>
            <person name="Ma J."/>
        </authorList>
    </citation>
    <scope>NUCLEOTIDE SEQUENCE [LARGE SCALE GENOMIC DNA]</scope>
    <source>
        <strain evidence="12">JCM 9381</strain>
    </source>
</reference>
<dbReference type="EMBL" id="BAAAUW010000031">
    <property type="protein sequence ID" value="GAA3273565.1"/>
    <property type="molecule type" value="Genomic_DNA"/>
</dbReference>
<dbReference type="SUPFAM" id="SSF53383">
    <property type="entry name" value="PLP-dependent transferases"/>
    <property type="match status" value="1"/>
</dbReference>
<dbReference type="InterPro" id="IPR015421">
    <property type="entry name" value="PyrdxlP-dep_Trfase_major"/>
</dbReference>
<evidence type="ECO:0000256" key="5">
    <source>
        <dbReference type="ARBA" id="ARBA00022898"/>
    </source>
</evidence>
<evidence type="ECO:0000256" key="7">
    <source>
        <dbReference type="ARBA" id="ARBA00023014"/>
    </source>
</evidence>
<dbReference type="InterPro" id="IPR036868">
    <property type="entry name" value="TusA-like_sf"/>
</dbReference>
<comment type="cofactor">
    <cofactor evidence="1">
        <name>pyridoxal 5'-phosphate</name>
        <dbReference type="ChEBI" id="CHEBI:597326"/>
    </cofactor>
</comment>
<evidence type="ECO:0000256" key="1">
    <source>
        <dbReference type="ARBA" id="ARBA00001933"/>
    </source>
</evidence>
<evidence type="ECO:0000256" key="3">
    <source>
        <dbReference type="ARBA" id="ARBA00022679"/>
    </source>
</evidence>
<dbReference type="Gene3D" id="3.90.1150.10">
    <property type="entry name" value="Aspartate Aminotransferase, domain 1"/>
    <property type="match status" value="1"/>
</dbReference>
<feature type="domain" description="UPF0033" evidence="10">
    <location>
        <begin position="393"/>
        <end position="417"/>
    </location>
</feature>
<dbReference type="PANTHER" id="PTHR11601:SF34">
    <property type="entry name" value="CYSTEINE DESULFURASE"/>
    <property type="match status" value="1"/>
</dbReference>
<evidence type="ECO:0000259" key="10">
    <source>
        <dbReference type="PROSITE" id="PS01148"/>
    </source>
</evidence>
<dbReference type="RefSeq" id="WP_279952562.1">
    <property type="nucleotide sequence ID" value="NZ_BAAAUW010000031.1"/>
</dbReference>
<dbReference type="InterPro" id="IPR001455">
    <property type="entry name" value="TusA-like"/>
</dbReference>
<dbReference type="PANTHER" id="PTHR11601">
    <property type="entry name" value="CYSTEINE DESULFURYLASE FAMILY MEMBER"/>
    <property type="match status" value="1"/>
</dbReference>
<evidence type="ECO:0000256" key="4">
    <source>
        <dbReference type="ARBA" id="ARBA00022723"/>
    </source>
</evidence>
<dbReference type="InterPro" id="IPR000192">
    <property type="entry name" value="Aminotrans_V_dom"/>
</dbReference>
<dbReference type="SUPFAM" id="SSF64307">
    <property type="entry name" value="SirA-like"/>
    <property type="match status" value="1"/>
</dbReference>
<keyword evidence="5" id="KW-0663">Pyridoxal phosphate</keyword>
<dbReference type="Gene3D" id="3.30.110.40">
    <property type="entry name" value="TusA-like domain"/>
    <property type="match status" value="1"/>
</dbReference>
<evidence type="ECO:0000313" key="12">
    <source>
        <dbReference type="Proteomes" id="UP001500728"/>
    </source>
</evidence>
<name>A0ABP6R4L1_9ACTN</name>
<sequence>MSYFDAASGAPLHPVARQALLASLDEGWADPARLYKEGRRARLLLDAAREAAAEAVGCRPDELVFTPSGTAAVHTGIAGALAGRRRTGHHLIVSAVEHSSVLHAAEVHRDGGGTVTEVPVDRTGAVRPSEFAGALRPDTALACLQSANHEVGTLQPVAEAAEACRAAGVPLLVDAAQSLGWGPVEGDWSLLAASAHKWGGPSGVGLLAVRKGVRFAPQGPRDERESGRVPGFENLPAIVAAAASLRAVRAEAAQEAARLRELTDRIRARVPELVPDVEVVGDPERRLPGVVTFSCLYVDGETVLHELDRAGFSVSSGSSCTSSTLTPSHVLRAMGVLSEGNVRVSLPPGTEEEDVERFLGVLPGVVAGVREKLGAPVSRTETVTRERDEALVVDALGRRCPVPVIELARVIGDVPVGGLVRVLADDEAARLDIPAWCEMRGQEYVGEQPADRGAAYVVRRLS</sequence>
<evidence type="ECO:0000256" key="6">
    <source>
        <dbReference type="ARBA" id="ARBA00023004"/>
    </source>
</evidence>
<dbReference type="Pfam" id="PF00266">
    <property type="entry name" value="Aminotran_5"/>
    <property type="match status" value="1"/>
</dbReference>
<accession>A0ABP6R4L1</accession>
<keyword evidence="6" id="KW-0408">Iron</keyword>
<keyword evidence="7" id="KW-0411">Iron-sulfur</keyword>
<comment type="similarity">
    <text evidence="2">Belongs to the class-V pyridoxal-phosphate-dependent aminotransferase family. NifS/IscS subfamily.</text>
</comment>
<dbReference type="Proteomes" id="UP001500728">
    <property type="component" value="Unassembled WGS sequence"/>
</dbReference>
<dbReference type="Gene3D" id="3.40.640.10">
    <property type="entry name" value="Type I PLP-dependent aspartate aminotransferase-like (Major domain)"/>
    <property type="match status" value="1"/>
</dbReference>
<comment type="catalytic activity">
    <reaction evidence="8">
        <text>(sulfur carrier)-H + L-cysteine = (sulfur carrier)-SH + L-alanine</text>
        <dbReference type="Rhea" id="RHEA:43892"/>
        <dbReference type="Rhea" id="RHEA-COMP:14737"/>
        <dbReference type="Rhea" id="RHEA-COMP:14739"/>
        <dbReference type="ChEBI" id="CHEBI:29917"/>
        <dbReference type="ChEBI" id="CHEBI:35235"/>
        <dbReference type="ChEBI" id="CHEBI:57972"/>
        <dbReference type="ChEBI" id="CHEBI:64428"/>
        <dbReference type="EC" id="2.8.1.7"/>
    </reaction>
</comment>
<keyword evidence="12" id="KW-1185">Reference proteome</keyword>
<dbReference type="PROSITE" id="PS01148">
    <property type="entry name" value="UPF0033"/>
    <property type="match status" value="1"/>
</dbReference>
<keyword evidence="4" id="KW-0479">Metal-binding</keyword>
<organism evidence="11 12">
    <name type="scientific">Streptomyces labedae</name>
    <dbReference type="NCBI Taxonomy" id="285569"/>
    <lineage>
        <taxon>Bacteria</taxon>
        <taxon>Bacillati</taxon>
        <taxon>Actinomycetota</taxon>
        <taxon>Actinomycetes</taxon>
        <taxon>Kitasatosporales</taxon>
        <taxon>Streptomycetaceae</taxon>
        <taxon>Streptomyces</taxon>
    </lineage>
</organism>
<dbReference type="Pfam" id="PF01206">
    <property type="entry name" value="TusA"/>
    <property type="match status" value="1"/>
</dbReference>
<evidence type="ECO:0000256" key="8">
    <source>
        <dbReference type="ARBA" id="ARBA00050776"/>
    </source>
</evidence>
<dbReference type="InterPro" id="IPR015422">
    <property type="entry name" value="PyrdxlP-dep_Trfase_small"/>
</dbReference>
<comment type="caution">
    <text evidence="11">The sequence shown here is derived from an EMBL/GenBank/DDBJ whole genome shotgun (WGS) entry which is preliminary data.</text>
</comment>
<dbReference type="PIRSF" id="PIRSF005572">
    <property type="entry name" value="NifS"/>
    <property type="match status" value="1"/>
</dbReference>
<evidence type="ECO:0000256" key="2">
    <source>
        <dbReference type="ARBA" id="ARBA00006490"/>
    </source>
</evidence>
<protein>
    <submittedName>
        <fullName evidence="11">Cysteine desulfurase/sulfurtransferase TusA family protein</fullName>
    </submittedName>
</protein>
<proteinExistence type="inferred from homology"/>
<dbReference type="InterPro" id="IPR015424">
    <property type="entry name" value="PyrdxlP-dep_Trfase"/>
</dbReference>
<gene>
    <name evidence="11" type="ORF">GCM10010469_52740</name>
</gene>
<evidence type="ECO:0000313" key="11">
    <source>
        <dbReference type="EMBL" id="GAA3273565.1"/>
    </source>
</evidence>
<dbReference type="InterPro" id="IPR016454">
    <property type="entry name" value="Cysteine_dSase"/>
</dbReference>
<feature type="coiled-coil region" evidence="9">
    <location>
        <begin position="242"/>
        <end position="269"/>
    </location>
</feature>
<evidence type="ECO:0000256" key="9">
    <source>
        <dbReference type="SAM" id="Coils"/>
    </source>
</evidence>
<dbReference type="CDD" id="cd00291">
    <property type="entry name" value="SirA_YedF_YeeD"/>
    <property type="match status" value="1"/>
</dbReference>
<keyword evidence="9" id="KW-0175">Coiled coil</keyword>
<keyword evidence="3" id="KW-0808">Transferase</keyword>